<evidence type="ECO:0008006" key="5">
    <source>
        <dbReference type="Google" id="ProtNLM"/>
    </source>
</evidence>
<sequence>MYPFIRRVALVGLACAAAAALTACQSGGKEAQPAPSPSSMNDKLNESQPAPSPFESREGAPVNGTPVFVPQEGEPPSGTAQSMTPDRNKPEIEAYSSERPLLMGLSISDSRQTVLDKFGEPDNEFVMDDPTDPITVLDYSDFTVGINRSDKVEFVSIDSIDIDPGLNGLKLGQKAADAIKALGEPDTTTNYVMAYSNEATVLRLDIDSKTGKIQSIKLFDDAQKQ</sequence>
<feature type="signal peptide" evidence="2">
    <location>
        <begin position="1"/>
        <end position="22"/>
    </location>
</feature>
<feature type="compositionally biased region" description="Polar residues" evidence="1">
    <location>
        <begin position="37"/>
        <end position="49"/>
    </location>
</feature>
<feature type="region of interest" description="Disordered" evidence="1">
    <location>
        <begin position="27"/>
        <end position="88"/>
    </location>
</feature>
<proteinExistence type="predicted"/>
<feature type="chain" id="PRO_5046951191" description="DUF4309 domain-containing protein" evidence="2">
    <location>
        <begin position="23"/>
        <end position="225"/>
    </location>
</feature>
<dbReference type="Proteomes" id="UP001597120">
    <property type="component" value="Unassembled WGS sequence"/>
</dbReference>
<keyword evidence="4" id="KW-1185">Reference proteome</keyword>
<evidence type="ECO:0000313" key="3">
    <source>
        <dbReference type="EMBL" id="MFD0869935.1"/>
    </source>
</evidence>
<dbReference type="RefSeq" id="WP_150960172.1">
    <property type="nucleotide sequence ID" value="NZ_JBHTIU010000039.1"/>
</dbReference>
<accession>A0ABW3D9T4</accession>
<reference evidence="4" key="1">
    <citation type="journal article" date="2019" name="Int. J. Syst. Evol. Microbiol.">
        <title>The Global Catalogue of Microorganisms (GCM) 10K type strain sequencing project: providing services to taxonomists for standard genome sequencing and annotation.</title>
        <authorList>
            <consortium name="The Broad Institute Genomics Platform"/>
            <consortium name="The Broad Institute Genome Sequencing Center for Infectious Disease"/>
            <person name="Wu L."/>
            <person name="Ma J."/>
        </authorList>
    </citation>
    <scope>NUCLEOTIDE SEQUENCE [LARGE SCALE GENOMIC DNA]</scope>
    <source>
        <strain evidence="4">CCUG 57263</strain>
    </source>
</reference>
<evidence type="ECO:0000256" key="2">
    <source>
        <dbReference type="SAM" id="SignalP"/>
    </source>
</evidence>
<keyword evidence="2" id="KW-0732">Signal</keyword>
<dbReference type="EMBL" id="JBHTIU010000039">
    <property type="protein sequence ID" value="MFD0869935.1"/>
    <property type="molecule type" value="Genomic_DNA"/>
</dbReference>
<evidence type="ECO:0000256" key="1">
    <source>
        <dbReference type="SAM" id="MobiDB-lite"/>
    </source>
</evidence>
<organism evidence="3 4">
    <name type="scientific">Paenibacillus residui</name>
    <dbReference type="NCBI Taxonomy" id="629724"/>
    <lineage>
        <taxon>Bacteria</taxon>
        <taxon>Bacillati</taxon>
        <taxon>Bacillota</taxon>
        <taxon>Bacilli</taxon>
        <taxon>Bacillales</taxon>
        <taxon>Paenibacillaceae</taxon>
        <taxon>Paenibacillus</taxon>
    </lineage>
</organism>
<evidence type="ECO:0000313" key="4">
    <source>
        <dbReference type="Proteomes" id="UP001597120"/>
    </source>
</evidence>
<gene>
    <name evidence="3" type="ORF">ACFQ03_12310</name>
</gene>
<comment type="caution">
    <text evidence="3">The sequence shown here is derived from an EMBL/GenBank/DDBJ whole genome shotgun (WGS) entry which is preliminary data.</text>
</comment>
<protein>
    <recommendedName>
        <fullName evidence="5">DUF4309 domain-containing protein</fullName>
    </recommendedName>
</protein>
<dbReference type="PROSITE" id="PS51257">
    <property type="entry name" value="PROKAR_LIPOPROTEIN"/>
    <property type="match status" value="1"/>
</dbReference>
<name>A0ABW3D9T4_9BACL</name>